<sequence length="43" mass="4897">IPKNKKSQERKTVSQKGSSVKESSVILAERSPKARENERNKSR</sequence>
<accession>A0A9N9JQT1</accession>
<feature type="compositionally biased region" description="Basic and acidic residues" evidence="1">
    <location>
        <begin position="1"/>
        <end position="12"/>
    </location>
</feature>
<reference evidence="2" key="1">
    <citation type="submission" date="2021-06" db="EMBL/GenBank/DDBJ databases">
        <authorList>
            <person name="Kallberg Y."/>
            <person name="Tangrot J."/>
            <person name="Rosling A."/>
        </authorList>
    </citation>
    <scope>NUCLEOTIDE SEQUENCE</scope>
    <source>
        <strain evidence="2">MA453B</strain>
    </source>
</reference>
<evidence type="ECO:0000313" key="2">
    <source>
        <dbReference type="EMBL" id="CAG8792889.1"/>
    </source>
</evidence>
<evidence type="ECO:0000313" key="3">
    <source>
        <dbReference type="Proteomes" id="UP000789405"/>
    </source>
</evidence>
<dbReference type="AlphaFoldDB" id="A0A9N9JQT1"/>
<feature type="region of interest" description="Disordered" evidence="1">
    <location>
        <begin position="1"/>
        <end position="43"/>
    </location>
</feature>
<evidence type="ECO:0000256" key="1">
    <source>
        <dbReference type="SAM" id="MobiDB-lite"/>
    </source>
</evidence>
<feature type="compositionally biased region" description="Basic and acidic residues" evidence="1">
    <location>
        <begin position="30"/>
        <end position="43"/>
    </location>
</feature>
<feature type="non-terminal residue" evidence="2">
    <location>
        <position position="43"/>
    </location>
</feature>
<dbReference type="Proteomes" id="UP000789405">
    <property type="component" value="Unassembled WGS sequence"/>
</dbReference>
<proteinExistence type="predicted"/>
<name>A0A9N9JQT1_9GLOM</name>
<gene>
    <name evidence="2" type="ORF">DERYTH_LOCUS21783</name>
</gene>
<keyword evidence="3" id="KW-1185">Reference proteome</keyword>
<comment type="caution">
    <text evidence="2">The sequence shown here is derived from an EMBL/GenBank/DDBJ whole genome shotgun (WGS) entry which is preliminary data.</text>
</comment>
<protein>
    <submittedName>
        <fullName evidence="2">5626_t:CDS:1</fullName>
    </submittedName>
</protein>
<feature type="non-terminal residue" evidence="2">
    <location>
        <position position="1"/>
    </location>
</feature>
<organism evidence="2 3">
    <name type="scientific">Dentiscutata erythropus</name>
    <dbReference type="NCBI Taxonomy" id="1348616"/>
    <lineage>
        <taxon>Eukaryota</taxon>
        <taxon>Fungi</taxon>
        <taxon>Fungi incertae sedis</taxon>
        <taxon>Mucoromycota</taxon>
        <taxon>Glomeromycotina</taxon>
        <taxon>Glomeromycetes</taxon>
        <taxon>Diversisporales</taxon>
        <taxon>Gigasporaceae</taxon>
        <taxon>Dentiscutata</taxon>
    </lineage>
</organism>
<dbReference type="EMBL" id="CAJVPY010028575">
    <property type="protein sequence ID" value="CAG8792889.1"/>
    <property type="molecule type" value="Genomic_DNA"/>
</dbReference>